<dbReference type="Gene3D" id="3.40.50.1220">
    <property type="entry name" value="TPP-binding domain"/>
    <property type="match status" value="1"/>
</dbReference>
<evidence type="ECO:0000256" key="8">
    <source>
        <dbReference type="ARBA" id="ARBA00022842"/>
    </source>
</evidence>
<protein>
    <recommendedName>
        <fullName evidence="4 11">Acetolactate synthase</fullName>
        <ecNumber evidence="4 11">2.2.1.6</ecNumber>
    </recommendedName>
</protein>
<keyword evidence="8 11" id="KW-0460">Magnesium</keyword>
<evidence type="ECO:0000256" key="7">
    <source>
        <dbReference type="ARBA" id="ARBA00022723"/>
    </source>
</evidence>
<evidence type="ECO:0000256" key="3">
    <source>
        <dbReference type="ARBA" id="ARBA00007812"/>
    </source>
</evidence>
<accession>A0A6P1MD61</accession>
<dbReference type="Pfam" id="PF02775">
    <property type="entry name" value="TPP_enzyme_C"/>
    <property type="match status" value="1"/>
</dbReference>
<dbReference type="EMBL" id="CP047593">
    <property type="protein sequence ID" value="QHI70008.1"/>
    <property type="molecule type" value="Genomic_DNA"/>
</dbReference>
<dbReference type="InterPro" id="IPR045229">
    <property type="entry name" value="TPP_enz"/>
</dbReference>
<dbReference type="PANTHER" id="PTHR18968">
    <property type="entry name" value="THIAMINE PYROPHOSPHATE ENZYMES"/>
    <property type="match status" value="1"/>
</dbReference>
<dbReference type="AlphaFoldDB" id="A0A6P1MD61"/>
<dbReference type="GO" id="GO:0003984">
    <property type="term" value="F:acetolactate synthase activity"/>
    <property type="evidence" value="ECO:0007669"/>
    <property type="project" value="UniProtKB-EC"/>
</dbReference>
<dbReference type="EC" id="2.2.1.6" evidence="4 11"/>
<evidence type="ECO:0000259" key="13">
    <source>
        <dbReference type="Pfam" id="PF02775"/>
    </source>
</evidence>
<dbReference type="InterPro" id="IPR039368">
    <property type="entry name" value="AHAS_TPP"/>
</dbReference>
<feature type="domain" description="Thiamine pyrophosphate enzyme central" evidence="12">
    <location>
        <begin position="201"/>
        <end position="335"/>
    </location>
</feature>
<dbReference type="InterPro" id="IPR029061">
    <property type="entry name" value="THDP-binding"/>
</dbReference>
<evidence type="ECO:0000313" key="16">
    <source>
        <dbReference type="Proteomes" id="UP000464954"/>
    </source>
</evidence>
<dbReference type="InterPro" id="IPR012000">
    <property type="entry name" value="Thiamin_PyroP_enz_cen_dom"/>
</dbReference>
<evidence type="ECO:0000256" key="11">
    <source>
        <dbReference type="RuleBase" id="RU003591"/>
    </source>
</evidence>
<comment type="pathway">
    <text evidence="2 11">Amino-acid biosynthesis; L-valine biosynthesis; L-valine from pyruvate: step 1/4.</text>
</comment>
<organism evidence="15 16">
    <name type="scientific">Tichowtungia aerotolerans</name>
    <dbReference type="NCBI Taxonomy" id="2697043"/>
    <lineage>
        <taxon>Bacteria</taxon>
        <taxon>Pseudomonadati</taxon>
        <taxon>Kiritimatiellota</taxon>
        <taxon>Tichowtungiia</taxon>
        <taxon>Tichowtungiales</taxon>
        <taxon>Tichowtungiaceae</taxon>
        <taxon>Tichowtungia</taxon>
    </lineage>
</organism>
<dbReference type="UniPathway" id="UPA00049">
    <property type="reaction ID" value="UER00059"/>
</dbReference>
<evidence type="ECO:0000256" key="1">
    <source>
        <dbReference type="ARBA" id="ARBA00004974"/>
    </source>
</evidence>
<dbReference type="CDD" id="cd07035">
    <property type="entry name" value="TPP_PYR_POX_like"/>
    <property type="match status" value="1"/>
</dbReference>
<keyword evidence="6 11" id="KW-0808">Transferase</keyword>
<sequence length="579" mass="63144">MGDKISMDGGQAIIRSLEAQGVEYIFGYSGGSVIPIFDAMITTPSNIKFVLVRHEQGAAHMADGYARATGKPAVVLVTSGPGATNIITGIMTAHMDSVPMICLTGQSVSWMIGKDAFQEADIFDITMPVVKHSYLVKSTDDLPRVIYEAFHIATTGRPGPVLIDIPKDMSAGPIGVDLNAEMDIPGYKTHADDEINSDHVHAIAEALALSRRPLILAGHGVLIAGAQDSLRQLAEKMNVPVTTTLLGKGAFPETHELSLGWLGMHGSAYANKAVCDCDLLLNIGSRFDDRILGDPKSFCKQAKIIHVDIDPSEIGKMIQPDIHCIGDALKVINELMPHVAELNTEEWLKQLDRWRQKYPLKFKRQGSLKMQHVIDEFYKLSDGKAIVATDVGQHQMWAGQFYKSDHANTFLSSGGAGTMGFGLPAAIGAQFGCPDDLVVCFVGDGGFQMTLFELATAAIYKLPIKIVVLNNHYLGMVRQWQELFYDDRKSGVDLEGNPDFVKLAESYGIKGFNLRRPGDVKRIVRAALEYNDGPCLINCECEKTDNVFPMIPAGKPIEDMIIEAPKEGSRKLEKPTGST</sequence>
<evidence type="ECO:0000256" key="4">
    <source>
        <dbReference type="ARBA" id="ARBA00013145"/>
    </source>
</evidence>
<evidence type="ECO:0000256" key="9">
    <source>
        <dbReference type="ARBA" id="ARBA00023052"/>
    </source>
</evidence>
<comment type="similarity">
    <text evidence="3 11">Belongs to the TPP enzyme family.</text>
</comment>
<evidence type="ECO:0000259" key="14">
    <source>
        <dbReference type="Pfam" id="PF02776"/>
    </source>
</evidence>
<keyword evidence="16" id="KW-1185">Reference proteome</keyword>
<dbReference type="GO" id="GO:0030976">
    <property type="term" value="F:thiamine pyrophosphate binding"/>
    <property type="evidence" value="ECO:0007669"/>
    <property type="project" value="UniProtKB-UniRule"/>
</dbReference>
<dbReference type="InterPro" id="IPR000399">
    <property type="entry name" value="TPP-bd_CS"/>
</dbReference>
<dbReference type="GO" id="GO:0009097">
    <property type="term" value="P:isoleucine biosynthetic process"/>
    <property type="evidence" value="ECO:0007669"/>
    <property type="project" value="UniProtKB-UniPathway"/>
</dbReference>
<evidence type="ECO:0000256" key="6">
    <source>
        <dbReference type="ARBA" id="ARBA00022679"/>
    </source>
</evidence>
<dbReference type="PROSITE" id="PS00187">
    <property type="entry name" value="TPP_ENZYMES"/>
    <property type="match status" value="1"/>
</dbReference>
<dbReference type="CDD" id="cd02015">
    <property type="entry name" value="TPP_AHAS"/>
    <property type="match status" value="1"/>
</dbReference>
<keyword evidence="7 11" id="KW-0479">Metal-binding</keyword>
<evidence type="ECO:0000259" key="12">
    <source>
        <dbReference type="Pfam" id="PF00205"/>
    </source>
</evidence>
<dbReference type="PANTHER" id="PTHR18968:SF13">
    <property type="entry name" value="ACETOLACTATE SYNTHASE CATALYTIC SUBUNIT, MITOCHONDRIAL"/>
    <property type="match status" value="1"/>
</dbReference>
<dbReference type="Gene3D" id="3.40.50.970">
    <property type="match status" value="2"/>
</dbReference>
<dbReference type="GO" id="GO:0050660">
    <property type="term" value="F:flavin adenine dinucleotide binding"/>
    <property type="evidence" value="ECO:0007669"/>
    <property type="project" value="InterPro"/>
</dbReference>
<comment type="cofactor">
    <cofactor evidence="11">
        <name>Mg(2+)</name>
        <dbReference type="ChEBI" id="CHEBI:18420"/>
    </cofactor>
    <text evidence="11">Binds 1 Mg(2+) ion per subunit.</text>
</comment>
<dbReference type="SUPFAM" id="SSF52467">
    <property type="entry name" value="DHS-like NAD/FAD-binding domain"/>
    <property type="match status" value="1"/>
</dbReference>
<dbReference type="NCBIfam" id="TIGR00118">
    <property type="entry name" value="acolac_lg"/>
    <property type="match status" value="1"/>
</dbReference>
<comment type="cofactor">
    <cofactor evidence="11">
        <name>thiamine diphosphate</name>
        <dbReference type="ChEBI" id="CHEBI:58937"/>
    </cofactor>
    <text evidence="11">Binds 1 thiamine pyrophosphate per subunit.</text>
</comment>
<evidence type="ECO:0000256" key="10">
    <source>
        <dbReference type="ARBA" id="ARBA00023304"/>
    </source>
</evidence>
<dbReference type="KEGG" id="taer:GT409_11300"/>
<dbReference type="FunFam" id="3.40.50.1220:FF:000008">
    <property type="entry name" value="Acetolactate synthase"/>
    <property type="match status" value="1"/>
</dbReference>
<proteinExistence type="inferred from homology"/>
<keyword evidence="9 11" id="KW-0786">Thiamine pyrophosphate</keyword>
<evidence type="ECO:0000313" key="15">
    <source>
        <dbReference type="EMBL" id="QHI70008.1"/>
    </source>
</evidence>
<dbReference type="Pfam" id="PF00205">
    <property type="entry name" value="TPP_enzyme_M"/>
    <property type="match status" value="1"/>
</dbReference>
<dbReference type="GO" id="GO:0005948">
    <property type="term" value="C:acetolactate synthase complex"/>
    <property type="evidence" value="ECO:0007669"/>
    <property type="project" value="TreeGrafter"/>
</dbReference>
<dbReference type="Pfam" id="PF02776">
    <property type="entry name" value="TPP_enzyme_N"/>
    <property type="match status" value="1"/>
</dbReference>
<dbReference type="InterPro" id="IPR012846">
    <property type="entry name" value="Acetolactate_synth_lsu"/>
</dbReference>
<dbReference type="FunFam" id="3.40.50.970:FF:000007">
    <property type="entry name" value="Acetolactate synthase"/>
    <property type="match status" value="1"/>
</dbReference>
<dbReference type="InterPro" id="IPR029035">
    <property type="entry name" value="DHS-like_NAD/FAD-binding_dom"/>
</dbReference>
<evidence type="ECO:0000256" key="2">
    <source>
        <dbReference type="ARBA" id="ARBA00005025"/>
    </source>
</evidence>
<evidence type="ECO:0000256" key="5">
    <source>
        <dbReference type="ARBA" id="ARBA00022605"/>
    </source>
</evidence>
<dbReference type="Proteomes" id="UP000464954">
    <property type="component" value="Chromosome"/>
</dbReference>
<dbReference type="InterPro" id="IPR011766">
    <property type="entry name" value="TPP_enzyme_TPP-bd"/>
</dbReference>
<comment type="catalytic activity">
    <reaction evidence="11">
        <text>2 pyruvate + H(+) = (2S)-2-acetolactate + CO2</text>
        <dbReference type="Rhea" id="RHEA:25249"/>
        <dbReference type="ChEBI" id="CHEBI:15361"/>
        <dbReference type="ChEBI" id="CHEBI:15378"/>
        <dbReference type="ChEBI" id="CHEBI:16526"/>
        <dbReference type="ChEBI" id="CHEBI:58476"/>
        <dbReference type="EC" id="2.2.1.6"/>
    </reaction>
</comment>
<dbReference type="GO" id="GO:0009099">
    <property type="term" value="P:L-valine biosynthetic process"/>
    <property type="evidence" value="ECO:0007669"/>
    <property type="project" value="UniProtKB-UniPathway"/>
</dbReference>
<gene>
    <name evidence="15" type="primary">ilvB</name>
    <name evidence="15" type="ORF">GT409_11300</name>
</gene>
<name>A0A6P1MD61_9BACT</name>
<feature type="domain" description="Thiamine pyrophosphate enzyme N-terminal TPP-binding" evidence="14">
    <location>
        <begin position="7"/>
        <end position="123"/>
    </location>
</feature>
<feature type="domain" description="Thiamine pyrophosphate enzyme TPP-binding" evidence="13">
    <location>
        <begin position="390"/>
        <end position="539"/>
    </location>
</feature>
<reference evidence="15 16" key="1">
    <citation type="submission" date="2020-01" db="EMBL/GenBank/DDBJ databases">
        <title>Ponticoccus aerotolerans gen. nov., sp. nov., an anaerobic bacterium and proposal of Ponticoccusceae fam. nov., Ponticoccusles ord. nov. and Ponticoccuse classis nov. in the phylum Kiritimatiellaeota.</title>
        <authorList>
            <person name="Zhou L.Y."/>
            <person name="Du Z.J."/>
        </authorList>
    </citation>
    <scope>NUCLEOTIDE SEQUENCE [LARGE SCALE GENOMIC DNA]</scope>
    <source>
        <strain evidence="15 16">S-5007</strain>
    </source>
</reference>
<dbReference type="InterPro" id="IPR012001">
    <property type="entry name" value="Thiamin_PyroP_enz_TPP-bd_dom"/>
</dbReference>
<dbReference type="RefSeq" id="WP_160629187.1">
    <property type="nucleotide sequence ID" value="NZ_CP047593.1"/>
</dbReference>
<dbReference type="SUPFAM" id="SSF52518">
    <property type="entry name" value="Thiamin diphosphate-binding fold (THDP-binding)"/>
    <property type="match status" value="2"/>
</dbReference>
<keyword evidence="10 11" id="KW-0100">Branched-chain amino acid biosynthesis</keyword>
<dbReference type="GO" id="GO:0000287">
    <property type="term" value="F:magnesium ion binding"/>
    <property type="evidence" value="ECO:0007669"/>
    <property type="project" value="UniProtKB-UniRule"/>
</dbReference>
<dbReference type="UniPathway" id="UPA00047">
    <property type="reaction ID" value="UER00055"/>
</dbReference>
<comment type="pathway">
    <text evidence="1 11">Amino-acid biosynthesis; L-isoleucine biosynthesis; L-isoleucine from 2-oxobutanoate: step 1/4.</text>
</comment>
<keyword evidence="5 11" id="KW-0028">Amino-acid biosynthesis</keyword>